<comment type="caution">
    <text evidence="3">The sequence shown here is derived from an EMBL/GenBank/DDBJ whole genome shotgun (WGS) entry which is preliminary data.</text>
</comment>
<keyword evidence="1" id="KW-0378">Hydrolase</keyword>
<reference evidence="3" key="1">
    <citation type="submission" date="2020-12" db="EMBL/GenBank/DDBJ databases">
        <title>Metabolic potential, ecology and presence of endohyphal bacteria is reflected in genomic diversity of Mucoromycotina.</title>
        <authorList>
            <person name="Muszewska A."/>
            <person name="Okrasinska A."/>
            <person name="Steczkiewicz K."/>
            <person name="Drgas O."/>
            <person name="Orlowska M."/>
            <person name="Perlinska-Lenart U."/>
            <person name="Aleksandrzak-Piekarczyk T."/>
            <person name="Szatraj K."/>
            <person name="Zielenkiewicz U."/>
            <person name="Pilsyk S."/>
            <person name="Malc E."/>
            <person name="Mieczkowski P."/>
            <person name="Kruszewska J.S."/>
            <person name="Biernat P."/>
            <person name="Pawlowska J."/>
        </authorList>
    </citation>
    <scope>NUCLEOTIDE SEQUENCE</scope>
    <source>
        <strain evidence="3">WA0000017839</strain>
    </source>
</reference>
<organism evidence="3 4">
    <name type="scientific">Mucor saturninus</name>
    <dbReference type="NCBI Taxonomy" id="64648"/>
    <lineage>
        <taxon>Eukaryota</taxon>
        <taxon>Fungi</taxon>
        <taxon>Fungi incertae sedis</taxon>
        <taxon>Mucoromycota</taxon>
        <taxon>Mucoromycotina</taxon>
        <taxon>Mucoromycetes</taxon>
        <taxon>Mucorales</taxon>
        <taxon>Mucorineae</taxon>
        <taxon>Mucoraceae</taxon>
        <taxon>Mucor</taxon>
    </lineage>
</organism>
<dbReference type="GO" id="GO:0016787">
    <property type="term" value="F:hydrolase activity"/>
    <property type="evidence" value="ECO:0007669"/>
    <property type="project" value="UniProtKB-KW"/>
</dbReference>
<dbReference type="Proteomes" id="UP000603453">
    <property type="component" value="Unassembled WGS sequence"/>
</dbReference>
<dbReference type="PANTHER" id="PTHR48081">
    <property type="entry name" value="AB HYDROLASE SUPERFAMILY PROTEIN C4A8.06C"/>
    <property type="match status" value="1"/>
</dbReference>
<dbReference type="Gene3D" id="3.40.50.1820">
    <property type="entry name" value="alpha/beta hydrolase"/>
    <property type="match status" value="1"/>
</dbReference>
<name>A0A8H7V526_9FUNG</name>
<accession>A0A8H7V526</accession>
<gene>
    <name evidence="3" type="ORF">INT47_003910</name>
</gene>
<dbReference type="PANTHER" id="PTHR48081:SF8">
    <property type="entry name" value="ALPHA_BETA HYDROLASE FOLD-3 DOMAIN-CONTAINING PROTEIN-RELATED"/>
    <property type="match status" value="1"/>
</dbReference>
<feature type="domain" description="Alpha/beta hydrolase fold-3" evidence="2">
    <location>
        <begin position="98"/>
        <end position="297"/>
    </location>
</feature>
<evidence type="ECO:0000313" key="3">
    <source>
        <dbReference type="EMBL" id="KAG2201684.1"/>
    </source>
</evidence>
<dbReference type="InterPro" id="IPR050300">
    <property type="entry name" value="GDXG_lipolytic_enzyme"/>
</dbReference>
<sequence>MDTLISVYPIHPLYKEVCQRHAKELALMYLKAGGVATPESEYQAITEVRVAADEFAQKHPVPETCRTQQQVVGGPKNTKVNTTIFRPLQSQDKILPVILYCHGGGWVLGSAITHAKLATDLCIRSGAAVMLVEYSHSPEFKFPVANEQTYGALCWLREHGSSIHIDPEQIVIAGDSAGGNMATVVSMMAKDRGMKDAIKAQILMYPAVAADNEIYPSYKLYGNGDCYLSTKEAELCASAYIPTSLQGKLDDIYITPVLATPEQLVGLPPALILTCECDILRDEGEAYAAKLTSAGVYTVGNRVNYDRTTLLALAGSQFAKLPPVKMAFIPGVTRTPNQSDVVMSFRKTKDRKKEKEKEKKTFNPFALLGDGDE</sequence>
<keyword evidence="4" id="KW-1185">Reference proteome</keyword>
<dbReference type="InterPro" id="IPR029058">
    <property type="entry name" value="AB_hydrolase_fold"/>
</dbReference>
<dbReference type="Pfam" id="PF07859">
    <property type="entry name" value="Abhydrolase_3"/>
    <property type="match status" value="1"/>
</dbReference>
<protein>
    <recommendedName>
        <fullName evidence="2">Alpha/beta hydrolase fold-3 domain-containing protein</fullName>
    </recommendedName>
</protein>
<proteinExistence type="predicted"/>
<dbReference type="GO" id="GO:0008190">
    <property type="term" value="F:eukaryotic initiation factor 4E binding"/>
    <property type="evidence" value="ECO:0007669"/>
    <property type="project" value="InterPro"/>
</dbReference>
<dbReference type="SUPFAM" id="SSF53474">
    <property type="entry name" value="alpha/beta-Hydrolases"/>
    <property type="match status" value="1"/>
</dbReference>
<evidence type="ECO:0000313" key="4">
    <source>
        <dbReference type="Proteomes" id="UP000603453"/>
    </source>
</evidence>
<dbReference type="EMBL" id="JAEPRD010000069">
    <property type="protein sequence ID" value="KAG2201684.1"/>
    <property type="molecule type" value="Genomic_DNA"/>
</dbReference>
<dbReference type="AlphaFoldDB" id="A0A8H7V526"/>
<dbReference type="GO" id="GO:0045947">
    <property type="term" value="P:negative regulation of translational initiation"/>
    <property type="evidence" value="ECO:0007669"/>
    <property type="project" value="InterPro"/>
</dbReference>
<evidence type="ECO:0000259" key="2">
    <source>
        <dbReference type="Pfam" id="PF07859"/>
    </source>
</evidence>
<evidence type="ECO:0000256" key="1">
    <source>
        <dbReference type="ARBA" id="ARBA00022801"/>
    </source>
</evidence>
<dbReference type="OrthoDB" id="408631at2759"/>
<dbReference type="InterPro" id="IPR008606">
    <property type="entry name" value="EIF4EBP"/>
</dbReference>
<dbReference type="Pfam" id="PF05456">
    <property type="entry name" value="eIF_4EBP"/>
    <property type="match status" value="1"/>
</dbReference>
<dbReference type="InterPro" id="IPR013094">
    <property type="entry name" value="AB_hydrolase_3"/>
</dbReference>